<dbReference type="EMBL" id="KV921914">
    <property type="protein sequence ID" value="ORE06885.1"/>
    <property type="molecule type" value="Genomic_DNA"/>
</dbReference>
<dbReference type="Proteomes" id="UP000242414">
    <property type="component" value="Unassembled WGS sequence"/>
</dbReference>
<gene>
    <name evidence="1" type="ORF">BCV72DRAFT_227603</name>
</gene>
<protein>
    <submittedName>
        <fullName evidence="1">Uncharacterized protein</fullName>
    </submittedName>
</protein>
<name>A0A1X0R4D5_RHIZD</name>
<dbReference type="VEuPathDB" id="FungiDB:BCV72DRAFT_227603"/>
<accession>A0A1X0R4D5</accession>
<proteinExistence type="predicted"/>
<dbReference type="AlphaFoldDB" id="A0A1X0R4D5"/>
<reference evidence="1" key="1">
    <citation type="journal article" date="2016" name="Proc. Natl. Acad. Sci. U.S.A.">
        <title>Lipid metabolic changes in an early divergent fungus govern the establishment of a mutualistic symbiosis with endobacteria.</title>
        <authorList>
            <person name="Lastovetsky O.A."/>
            <person name="Gaspar M.L."/>
            <person name="Mondo S.J."/>
            <person name="LaButti K.M."/>
            <person name="Sandor L."/>
            <person name="Grigoriev I.V."/>
            <person name="Henry S.A."/>
            <person name="Pawlowska T.E."/>
        </authorList>
    </citation>
    <scope>NUCLEOTIDE SEQUENCE [LARGE SCALE GENOMIC DNA]</scope>
    <source>
        <strain evidence="1">ATCC 52814</strain>
    </source>
</reference>
<organism evidence="1">
    <name type="scientific">Rhizopus microsporus var. microsporus</name>
    <dbReference type="NCBI Taxonomy" id="86635"/>
    <lineage>
        <taxon>Eukaryota</taxon>
        <taxon>Fungi</taxon>
        <taxon>Fungi incertae sedis</taxon>
        <taxon>Mucoromycota</taxon>
        <taxon>Mucoromycotina</taxon>
        <taxon>Mucoromycetes</taxon>
        <taxon>Mucorales</taxon>
        <taxon>Mucorineae</taxon>
        <taxon>Rhizopodaceae</taxon>
        <taxon>Rhizopus</taxon>
    </lineage>
</organism>
<evidence type="ECO:0000313" key="1">
    <source>
        <dbReference type="EMBL" id="ORE06885.1"/>
    </source>
</evidence>
<sequence length="51" mass="5784">MVLENSADTLKKMKEEHETYEISRMFQGGDRTVSLLAMVNTEVQRPNKGIG</sequence>